<keyword evidence="2" id="KW-0539">Nucleus</keyword>
<feature type="compositionally biased region" description="Polar residues" evidence="3">
    <location>
        <begin position="1"/>
        <end position="10"/>
    </location>
</feature>
<evidence type="ECO:0000313" key="5">
    <source>
        <dbReference type="EMBL" id="MBA0594137.1"/>
    </source>
</evidence>
<dbReference type="Gramene" id="KJB54592">
    <property type="protein sequence ID" value="KJB54592"/>
    <property type="gene ID" value="B456_009G040300"/>
</dbReference>
<evidence type="ECO:0000313" key="6">
    <source>
        <dbReference type="Proteomes" id="UP000032304"/>
    </source>
</evidence>
<dbReference type="EMBL" id="CM001748">
    <property type="protein sequence ID" value="KJB54592.1"/>
    <property type="molecule type" value="Genomic_DNA"/>
</dbReference>
<feature type="region of interest" description="Disordered" evidence="3">
    <location>
        <begin position="1"/>
        <end position="54"/>
    </location>
</feature>
<dbReference type="EMBL" id="JABEZZ010000009">
    <property type="protein sequence ID" value="MBA0594137.1"/>
    <property type="molecule type" value="Genomic_DNA"/>
</dbReference>
<dbReference type="Proteomes" id="UP000593578">
    <property type="component" value="Unassembled WGS sequence"/>
</dbReference>
<evidence type="ECO:0000256" key="1">
    <source>
        <dbReference type="ARBA" id="ARBA00004123"/>
    </source>
</evidence>
<reference evidence="5" key="3">
    <citation type="submission" date="2020-04" db="EMBL/GenBank/DDBJ databases">
        <authorList>
            <person name="Grover C.E."/>
            <person name="Arick M.A. II"/>
            <person name="Thrash A."/>
            <person name="Conover J.L."/>
            <person name="Sanders W.S."/>
            <person name="Peterson D.G."/>
            <person name="Scheffler J.A."/>
            <person name="Scheffler B.E."/>
            <person name="Wendel J.F."/>
        </authorList>
    </citation>
    <scope>NUCLEOTIDE SEQUENCE</scope>
    <source>
        <strain evidence="5">8</strain>
        <tissue evidence="5">Leaf</tissue>
    </source>
</reference>
<dbReference type="Proteomes" id="UP000032304">
    <property type="component" value="Chromosome 9"/>
</dbReference>
<evidence type="ECO:0000313" key="7">
    <source>
        <dbReference type="Proteomes" id="UP000593578"/>
    </source>
</evidence>
<gene>
    <name evidence="4" type="ORF">B456_009G040300</name>
    <name evidence="5" type="ORF">Gorai_011055</name>
</gene>
<evidence type="ECO:0000256" key="2">
    <source>
        <dbReference type="ARBA" id="ARBA00023242"/>
    </source>
</evidence>
<comment type="subcellular location">
    <subcellularLocation>
        <location evidence="1">Nucleus</location>
    </subcellularLocation>
</comment>
<organism evidence="4 6">
    <name type="scientific">Gossypium raimondii</name>
    <name type="common">Peruvian cotton</name>
    <name type="synonym">Gossypium klotzschianum subsp. raimondii</name>
    <dbReference type="NCBI Taxonomy" id="29730"/>
    <lineage>
        <taxon>Eukaryota</taxon>
        <taxon>Viridiplantae</taxon>
        <taxon>Streptophyta</taxon>
        <taxon>Embryophyta</taxon>
        <taxon>Tracheophyta</taxon>
        <taxon>Spermatophyta</taxon>
        <taxon>Magnoliopsida</taxon>
        <taxon>eudicotyledons</taxon>
        <taxon>Gunneridae</taxon>
        <taxon>Pentapetalae</taxon>
        <taxon>rosids</taxon>
        <taxon>malvids</taxon>
        <taxon>Malvales</taxon>
        <taxon>Malvaceae</taxon>
        <taxon>Malvoideae</taxon>
        <taxon>Gossypium</taxon>
    </lineage>
</organism>
<dbReference type="eggNOG" id="KOG4210">
    <property type="taxonomic scope" value="Eukaryota"/>
</dbReference>
<dbReference type="PANTHER" id="PTHR33172">
    <property type="entry name" value="OS08G0516900 PROTEIN"/>
    <property type="match status" value="1"/>
</dbReference>
<accession>A0A0D2Q8V1</accession>
<reference evidence="5 7" key="2">
    <citation type="journal article" date="2019" name="Genome Biol. Evol.">
        <title>Insights into the evolution of the New World diploid cottons (Gossypium, subgenus Houzingenia) based on genome sequencing.</title>
        <authorList>
            <person name="Grover C.E."/>
            <person name="Arick M.A. 2nd"/>
            <person name="Thrash A."/>
            <person name="Conover J.L."/>
            <person name="Sanders W.S."/>
            <person name="Peterson D.G."/>
            <person name="Frelichowski J.E."/>
            <person name="Scheffler J.A."/>
            <person name="Scheffler B.E."/>
            <person name="Wendel J.F."/>
        </authorList>
    </citation>
    <scope>NUCLEOTIDE SEQUENCE [LARGE SCALE GENOMIC DNA]</scope>
    <source>
        <strain evidence="5">8</strain>
        <tissue evidence="5">Leaf</tissue>
    </source>
</reference>
<dbReference type="OMA" id="ENDNEAH"/>
<protein>
    <submittedName>
        <fullName evidence="4">Uncharacterized protein</fullName>
    </submittedName>
</protein>
<dbReference type="STRING" id="29730.A0A0D2Q8V1"/>
<dbReference type="InterPro" id="IPR051992">
    <property type="entry name" value="OxStress_Response_Reg"/>
</dbReference>
<dbReference type="AlphaFoldDB" id="A0A0D2Q8V1"/>
<feature type="compositionally biased region" description="Low complexity" evidence="3">
    <location>
        <begin position="22"/>
        <end position="32"/>
    </location>
</feature>
<evidence type="ECO:0000313" key="4">
    <source>
        <dbReference type="EMBL" id="KJB54592.1"/>
    </source>
</evidence>
<sequence length="185" mass="20141">MACNASTALNQRKEVEEDDWRSSSSTTTTSSSWIGMNSDGSADGGDCDGDDDEVESSYKGGLDIMDSLQQVLPMRRGISSFYNGKSKCFTNLADGSSTSSIKEIAKPENAYTRRRRNLLAINYAWDKNKFKRPIKSIMNSRKSRLAFLAVAMGSSESISATTSDHSTSNFMPSAPALKPPLLSII</sequence>
<proteinExistence type="predicted"/>
<dbReference type="GO" id="GO:0005634">
    <property type="term" value="C:nucleus"/>
    <property type="evidence" value="ECO:0007669"/>
    <property type="project" value="UniProtKB-SubCell"/>
</dbReference>
<evidence type="ECO:0000256" key="3">
    <source>
        <dbReference type="SAM" id="MobiDB-lite"/>
    </source>
</evidence>
<dbReference type="KEGG" id="gra:105768347"/>
<dbReference type="GO" id="GO:0006950">
    <property type="term" value="P:response to stress"/>
    <property type="evidence" value="ECO:0007669"/>
    <property type="project" value="UniProtKB-ARBA"/>
</dbReference>
<name>A0A0D2Q8V1_GOSRA</name>
<dbReference type="OrthoDB" id="691484at2759"/>
<feature type="compositionally biased region" description="Acidic residues" evidence="3">
    <location>
        <begin position="45"/>
        <end position="54"/>
    </location>
</feature>
<dbReference type="PANTHER" id="PTHR33172:SF37">
    <property type="entry name" value="PROTEIN OXIDATIVE STRESS 3 LIKE 1"/>
    <property type="match status" value="1"/>
</dbReference>
<keyword evidence="6" id="KW-1185">Reference proteome</keyword>
<reference evidence="4 6" key="1">
    <citation type="journal article" date="2012" name="Nature">
        <title>Repeated polyploidization of Gossypium genomes and the evolution of spinnable cotton fibres.</title>
        <authorList>
            <person name="Paterson A.H."/>
            <person name="Wendel J.F."/>
            <person name="Gundlach H."/>
            <person name="Guo H."/>
            <person name="Jenkins J."/>
            <person name="Jin D."/>
            <person name="Llewellyn D."/>
            <person name="Showmaker K.C."/>
            <person name="Shu S."/>
            <person name="Udall J."/>
            <person name="Yoo M.J."/>
            <person name="Byers R."/>
            <person name="Chen W."/>
            <person name="Doron-Faigenboim A."/>
            <person name="Duke M.V."/>
            <person name="Gong L."/>
            <person name="Grimwood J."/>
            <person name="Grover C."/>
            <person name="Grupp K."/>
            <person name="Hu G."/>
            <person name="Lee T.H."/>
            <person name="Li J."/>
            <person name="Lin L."/>
            <person name="Liu T."/>
            <person name="Marler B.S."/>
            <person name="Page J.T."/>
            <person name="Roberts A.W."/>
            <person name="Romanel E."/>
            <person name="Sanders W.S."/>
            <person name="Szadkowski E."/>
            <person name="Tan X."/>
            <person name="Tang H."/>
            <person name="Xu C."/>
            <person name="Wang J."/>
            <person name="Wang Z."/>
            <person name="Zhang D."/>
            <person name="Zhang L."/>
            <person name="Ashrafi H."/>
            <person name="Bedon F."/>
            <person name="Bowers J.E."/>
            <person name="Brubaker C.L."/>
            <person name="Chee P.W."/>
            <person name="Das S."/>
            <person name="Gingle A.R."/>
            <person name="Haigler C.H."/>
            <person name="Harker D."/>
            <person name="Hoffmann L.V."/>
            <person name="Hovav R."/>
            <person name="Jones D.C."/>
            <person name="Lemke C."/>
            <person name="Mansoor S."/>
            <person name="ur Rahman M."/>
            <person name="Rainville L.N."/>
            <person name="Rambani A."/>
            <person name="Reddy U.K."/>
            <person name="Rong J.K."/>
            <person name="Saranga Y."/>
            <person name="Scheffler B.E."/>
            <person name="Scheffler J.A."/>
            <person name="Stelly D.M."/>
            <person name="Triplett B.A."/>
            <person name="Van Deynze A."/>
            <person name="Vaslin M.F."/>
            <person name="Waghmare V.N."/>
            <person name="Walford S.A."/>
            <person name="Wright R.J."/>
            <person name="Zaki E.A."/>
            <person name="Zhang T."/>
            <person name="Dennis E.S."/>
            <person name="Mayer K.F."/>
            <person name="Peterson D.G."/>
            <person name="Rokhsar D.S."/>
            <person name="Wang X."/>
            <person name="Schmutz J."/>
        </authorList>
    </citation>
    <scope>NUCLEOTIDE SEQUENCE [LARGE SCALE GENOMIC DNA]</scope>
</reference>